<dbReference type="InterPro" id="IPR001645">
    <property type="entry name" value="Folylpolyglutamate_synth"/>
</dbReference>
<comment type="similarity">
    <text evidence="1">Belongs to the folylpolyglutamate synthase family.</text>
</comment>
<dbReference type="GO" id="GO:0005524">
    <property type="term" value="F:ATP binding"/>
    <property type="evidence" value="ECO:0007669"/>
    <property type="project" value="UniProtKB-KW"/>
</dbReference>
<dbReference type="EMBL" id="HACG01033328">
    <property type="protein sequence ID" value="CEK80193.1"/>
    <property type="molecule type" value="Transcribed_RNA"/>
</dbReference>
<dbReference type="PANTHER" id="PTHR11136:SF5">
    <property type="entry name" value="FOLYLPOLYGLUTAMATE SYNTHASE, MITOCHONDRIAL"/>
    <property type="match status" value="1"/>
</dbReference>
<dbReference type="AlphaFoldDB" id="A0A0B7AHA5"/>
<evidence type="ECO:0000256" key="4">
    <source>
        <dbReference type="ARBA" id="ARBA00022840"/>
    </source>
</evidence>
<keyword evidence="3" id="KW-0547">Nucleotide-binding</keyword>
<evidence type="ECO:0000256" key="2">
    <source>
        <dbReference type="ARBA" id="ARBA00022598"/>
    </source>
</evidence>
<keyword evidence="4" id="KW-0067">ATP-binding</keyword>
<dbReference type="InterPro" id="IPR018109">
    <property type="entry name" value="Folylpolyglutamate_synth_CS"/>
</dbReference>
<keyword evidence="2" id="KW-0436">Ligase</keyword>
<gene>
    <name evidence="5" type="primary">ORF119552</name>
</gene>
<name>A0A0B7AHA5_9EUPU</name>
<dbReference type="GO" id="GO:0005739">
    <property type="term" value="C:mitochondrion"/>
    <property type="evidence" value="ECO:0007669"/>
    <property type="project" value="TreeGrafter"/>
</dbReference>
<protein>
    <submittedName>
        <fullName evidence="5">Uncharacterized protein</fullName>
    </submittedName>
</protein>
<dbReference type="NCBIfam" id="TIGR01499">
    <property type="entry name" value="folC"/>
    <property type="match status" value="1"/>
</dbReference>
<dbReference type="SUPFAM" id="SSF53623">
    <property type="entry name" value="MurD-like peptide ligases, catalytic domain"/>
    <property type="match status" value="1"/>
</dbReference>
<organism evidence="5">
    <name type="scientific">Arion vulgaris</name>
    <dbReference type="NCBI Taxonomy" id="1028688"/>
    <lineage>
        <taxon>Eukaryota</taxon>
        <taxon>Metazoa</taxon>
        <taxon>Spiralia</taxon>
        <taxon>Lophotrochozoa</taxon>
        <taxon>Mollusca</taxon>
        <taxon>Gastropoda</taxon>
        <taxon>Heterobranchia</taxon>
        <taxon>Euthyneura</taxon>
        <taxon>Panpulmonata</taxon>
        <taxon>Eupulmonata</taxon>
        <taxon>Stylommatophora</taxon>
        <taxon>Helicina</taxon>
        <taxon>Arionoidea</taxon>
        <taxon>Arionidae</taxon>
        <taxon>Arion</taxon>
    </lineage>
</organism>
<evidence type="ECO:0000256" key="3">
    <source>
        <dbReference type="ARBA" id="ARBA00022741"/>
    </source>
</evidence>
<evidence type="ECO:0000313" key="5">
    <source>
        <dbReference type="EMBL" id="CEK80193.1"/>
    </source>
</evidence>
<dbReference type="InterPro" id="IPR036565">
    <property type="entry name" value="Mur-like_cat_sf"/>
</dbReference>
<evidence type="ECO:0000256" key="1">
    <source>
        <dbReference type="ARBA" id="ARBA00008276"/>
    </source>
</evidence>
<dbReference type="PANTHER" id="PTHR11136">
    <property type="entry name" value="FOLYLPOLYGLUTAMATE SYNTHASE-RELATED"/>
    <property type="match status" value="1"/>
</dbReference>
<dbReference type="UniPathway" id="UPA00850"/>
<dbReference type="PROSITE" id="PS01011">
    <property type="entry name" value="FOLYLPOLYGLU_SYNT_1"/>
    <property type="match status" value="1"/>
</dbReference>
<dbReference type="GO" id="GO:0004326">
    <property type="term" value="F:tetrahydrofolylpolyglutamate synthase activity"/>
    <property type="evidence" value="ECO:0007669"/>
    <property type="project" value="InterPro"/>
</dbReference>
<reference evidence="5" key="1">
    <citation type="submission" date="2014-12" db="EMBL/GenBank/DDBJ databases">
        <title>Insight into the proteome of Arion vulgaris.</title>
        <authorList>
            <person name="Aradska J."/>
            <person name="Bulat T."/>
            <person name="Smidak R."/>
            <person name="Sarate P."/>
            <person name="Gangsoo J."/>
            <person name="Sialana F."/>
            <person name="Bilban M."/>
            <person name="Lubec G."/>
        </authorList>
    </citation>
    <scope>NUCLEOTIDE SEQUENCE</scope>
    <source>
        <tissue evidence="5">Skin</tissue>
    </source>
</reference>
<proteinExistence type="inferred from homology"/>
<sequence>MRDMMARLEKEGRLDMLFVMMNSFLRRGGIQDHELEKISVIHIAGTKGKGSTSAFTESILRHHGYRTGLFTSPHMYQIRERICINGRPISEEKFCQYFWEIFKNFEDSVFDSSIEEGGTMPGFFDLITVMALRVFISEGVDVIVLEVGKGGYTDRTNFVRRPVVCGITSLALEHTESLGNTIEKIAWHKAGIIKTGRPVVTLQQDPKALQVILDIAKQKKAPVFIALPLPQSVLDEYSFSLGIKGPIQVQNAGLAVQLFRAWETWRGVSKPELVNGVTKMSCIEDIPRLHCGALEMNVIKGITEYMCERRLIVSR</sequence>
<dbReference type="Gene3D" id="3.40.1190.10">
    <property type="entry name" value="Mur-like, catalytic domain"/>
    <property type="match status" value="1"/>
</dbReference>
<dbReference type="GO" id="GO:0005829">
    <property type="term" value="C:cytosol"/>
    <property type="evidence" value="ECO:0007669"/>
    <property type="project" value="TreeGrafter"/>
</dbReference>
<accession>A0A0B7AHA5</accession>